<keyword evidence="1 2" id="KW-0694">RNA-binding</keyword>
<dbReference type="PROSITE" id="PS51391">
    <property type="entry name" value="CID"/>
    <property type="match status" value="1"/>
</dbReference>
<evidence type="ECO:0000256" key="1">
    <source>
        <dbReference type="ARBA" id="ARBA00022884"/>
    </source>
</evidence>
<dbReference type="Gene3D" id="3.30.70.330">
    <property type="match status" value="1"/>
</dbReference>
<dbReference type="CDD" id="cd16983">
    <property type="entry name" value="CID_SCAF8_like"/>
    <property type="match status" value="1"/>
</dbReference>
<feature type="region of interest" description="Disordered" evidence="3">
    <location>
        <begin position="665"/>
        <end position="691"/>
    </location>
</feature>
<dbReference type="InterPro" id="IPR008942">
    <property type="entry name" value="ENTH_VHS"/>
</dbReference>
<feature type="compositionally biased region" description="Low complexity" evidence="3">
    <location>
        <begin position="392"/>
        <end position="413"/>
    </location>
</feature>
<dbReference type="PANTHER" id="PTHR23140:SF4">
    <property type="entry name" value="PROTEIN CBR-NRD-1"/>
    <property type="match status" value="1"/>
</dbReference>
<dbReference type="SMART" id="SM00360">
    <property type="entry name" value="RRM"/>
    <property type="match status" value="1"/>
</dbReference>
<evidence type="ECO:0000259" key="5">
    <source>
        <dbReference type="PROSITE" id="PS51391"/>
    </source>
</evidence>
<dbReference type="Gene3D" id="1.25.40.90">
    <property type="match status" value="1"/>
</dbReference>
<accession>A0A5K3ET34</accession>
<reference evidence="6" key="1">
    <citation type="submission" date="2019-11" db="UniProtKB">
        <authorList>
            <consortium name="WormBaseParasite"/>
        </authorList>
    </citation>
    <scope>IDENTIFICATION</scope>
</reference>
<feature type="region of interest" description="Disordered" evidence="3">
    <location>
        <begin position="257"/>
        <end position="425"/>
    </location>
</feature>
<dbReference type="InterPro" id="IPR035979">
    <property type="entry name" value="RBD_domain_sf"/>
</dbReference>
<feature type="compositionally biased region" description="Polar residues" evidence="3">
    <location>
        <begin position="368"/>
        <end position="380"/>
    </location>
</feature>
<feature type="compositionally biased region" description="Polar residues" evidence="3">
    <location>
        <begin position="333"/>
        <end position="353"/>
    </location>
</feature>
<proteinExistence type="predicted"/>
<dbReference type="AlphaFoldDB" id="A0A5K3ET34"/>
<feature type="compositionally biased region" description="Polar residues" evidence="3">
    <location>
        <begin position="300"/>
        <end position="312"/>
    </location>
</feature>
<feature type="domain" description="RRM" evidence="4">
    <location>
        <begin position="469"/>
        <end position="543"/>
    </location>
</feature>
<evidence type="ECO:0000259" key="4">
    <source>
        <dbReference type="PROSITE" id="PS50102"/>
    </source>
</evidence>
<dbReference type="SUPFAM" id="SSF48464">
    <property type="entry name" value="ENTH/VHS domain"/>
    <property type="match status" value="1"/>
</dbReference>
<dbReference type="InterPro" id="IPR012677">
    <property type="entry name" value="Nucleotide-bd_a/b_plait_sf"/>
</dbReference>
<dbReference type="GO" id="GO:0005634">
    <property type="term" value="C:nucleus"/>
    <property type="evidence" value="ECO:0007669"/>
    <property type="project" value="TreeGrafter"/>
</dbReference>
<dbReference type="WBParaSite" id="MCU_002886-RB">
    <property type="protein sequence ID" value="MCU_002886-RB"/>
    <property type="gene ID" value="MCU_002886"/>
</dbReference>
<organism evidence="6">
    <name type="scientific">Mesocestoides corti</name>
    <name type="common">Flatworm</name>
    <dbReference type="NCBI Taxonomy" id="53468"/>
    <lineage>
        <taxon>Eukaryota</taxon>
        <taxon>Metazoa</taxon>
        <taxon>Spiralia</taxon>
        <taxon>Lophotrochozoa</taxon>
        <taxon>Platyhelminthes</taxon>
        <taxon>Cestoda</taxon>
        <taxon>Eucestoda</taxon>
        <taxon>Cyclophyllidea</taxon>
        <taxon>Mesocestoididae</taxon>
        <taxon>Mesocestoides</taxon>
    </lineage>
</organism>
<dbReference type="PANTHER" id="PTHR23140">
    <property type="entry name" value="RNA PROCESSING PROTEIN LD23810P"/>
    <property type="match status" value="1"/>
</dbReference>
<dbReference type="SUPFAM" id="SSF54928">
    <property type="entry name" value="RNA-binding domain, RBD"/>
    <property type="match status" value="1"/>
</dbReference>
<dbReference type="InterPro" id="IPR051485">
    <property type="entry name" value="SR-CTD_assoc_factor"/>
</dbReference>
<dbReference type="GO" id="GO:0003723">
    <property type="term" value="F:RNA binding"/>
    <property type="evidence" value="ECO:0007669"/>
    <property type="project" value="UniProtKB-UniRule"/>
</dbReference>
<evidence type="ECO:0000313" key="6">
    <source>
        <dbReference type="WBParaSite" id="MCU_002886-RB"/>
    </source>
</evidence>
<dbReference type="InterPro" id="IPR000504">
    <property type="entry name" value="RRM_dom"/>
</dbReference>
<evidence type="ECO:0000256" key="3">
    <source>
        <dbReference type="SAM" id="MobiDB-lite"/>
    </source>
</evidence>
<evidence type="ECO:0000256" key="2">
    <source>
        <dbReference type="PROSITE-ProRule" id="PRU00176"/>
    </source>
</evidence>
<dbReference type="Pfam" id="PF00076">
    <property type="entry name" value="RRM_1"/>
    <property type="match status" value="1"/>
</dbReference>
<dbReference type="Pfam" id="PF04818">
    <property type="entry name" value="CID"/>
    <property type="match status" value="1"/>
</dbReference>
<dbReference type="InterPro" id="IPR006569">
    <property type="entry name" value="CID_dom"/>
</dbReference>
<feature type="domain" description="CID" evidence="5">
    <location>
        <begin position="1"/>
        <end position="138"/>
    </location>
</feature>
<sequence>MEDVRVFNAELKTLLASRLPVSKTKMESITRAAMRAMKYYKHVVKLVEQFILKCSADFKLPGLYIVDAIVRQSKLHNNEKDFYGPRFLRNIASIFSSLSQCSPDDKPLISRVLQLWRKVNVFPEGLINVLQNLVDNPENPELLALARKLTASSLAELEARRVKRLNLPQDSEEYLQKAIQWVQRKIQEQLDLLGQGQMISQEVVSQLELMISQLENHPSMDRTFFLQLKAIVETLAENRAIQEQLNECHVNNACSTGGESLHQRTLRNNSNPIHGDRDLLPVSRQQSQSSSIPAIAMTGNRKTMTTQRSTATGPGDFVHSDGSSFDDRLGGVASNSIASNNNHRPAPTTTGDGSNLRRRHTHRHQHHLSPTSLLYDTNASPVRKRTKHDRVSSISSSNSPSSSPGKSPESSAPVAPVQRAPSPASNHATAALYVIGGADEDETASQVERRRRREALPPLRPNCVSLVSRTIFVGHLHKQLAETRLQAVCEAAARAHILECNLIPPRGCAFVTFESRAAAARARRSLDRSMLDQREIKTAWAANLGVSRNQQLCQDAWDEREGCTYLLLTEVENMTPAAFQSLLEGHALIDADSMPAELRQKLLSQPTPPKEPSVPAPSTSTKTLLVPPLMSISTSAGQCFVINVYYKSPHGTFSIKKIWYSTSDSTPSAAATTTASTSPSSASSSAPTTSF</sequence>
<dbReference type="PROSITE" id="PS50102">
    <property type="entry name" value="RRM"/>
    <property type="match status" value="1"/>
</dbReference>
<name>A0A5K3ET34_MESCO</name>
<protein>
    <submittedName>
        <fullName evidence="6">RRM domain-containing protein</fullName>
    </submittedName>
</protein>
<dbReference type="SMART" id="SM00582">
    <property type="entry name" value="RPR"/>
    <property type="match status" value="1"/>
</dbReference>
<feature type="compositionally biased region" description="Basic residues" evidence="3">
    <location>
        <begin position="356"/>
        <end position="367"/>
    </location>
</feature>